<evidence type="ECO:0000256" key="15">
    <source>
        <dbReference type="PIRSR" id="PIRSR001365-2"/>
    </source>
</evidence>
<dbReference type="PIRSF" id="PIRSF001365">
    <property type="entry name" value="DHDPS"/>
    <property type="match status" value="1"/>
</dbReference>
<comment type="function">
    <text evidence="1 12">Catalyzes the condensation of (S)-aspartate-beta-semialdehyde [(S)-ASA] and pyruvate to 4-hydroxy-tetrahydrodipicolinate (HTPA).</text>
</comment>
<dbReference type="AlphaFoldDB" id="A0A328Z8Q1"/>
<dbReference type="RefSeq" id="WP_111877429.1">
    <property type="nucleotide sequence ID" value="NZ_CBCSGC010000066.1"/>
</dbReference>
<evidence type="ECO:0000313" key="17">
    <source>
        <dbReference type="Proteomes" id="UP000248856"/>
    </source>
</evidence>
<evidence type="ECO:0000256" key="4">
    <source>
        <dbReference type="ARBA" id="ARBA00012086"/>
    </source>
</evidence>
<comment type="pathway">
    <text evidence="2 12">Amino-acid biosynthesis; L-lysine biosynthesis via DAP pathway; (S)-tetrahydrodipicolinate from L-aspartate: step 3/4.</text>
</comment>
<evidence type="ECO:0000256" key="7">
    <source>
        <dbReference type="ARBA" id="ARBA00022915"/>
    </source>
</evidence>
<comment type="catalytic activity">
    <reaction evidence="11 12">
        <text>L-aspartate 4-semialdehyde + pyruvate = (2S,4S)-4-hydroxy-2,3,4,5-tetrahydrodipicolinate + H2O + H(+)</text>
        <dbReference type="Rhea" id="RHEA:34171"/>
        <dbReference type="ChEBI" id="CHEBI:15361"/>
        <dbReference type="ChEBI" id="CHEBI:15377"/>
        <dbReference type="ChEBI" id="CHEBI:15378"/>
        <dbReference type="ChEBI" id="CHEBI:67139"/>
        <dbReference type="ChEBI" id="CHEBI:537519"/>
        <dbReference type="EC" id="4.3.3.7"/>
    </reaction>
</comment>
<dbReference type="GO" id="GO:0005829">
    <property type="term" value="C:cytosol"/>
    <property type="evidence" value="ECO:0007669"/>
    <property type="project" value="TreeGrafter"/>
</dbReference>
<evidence type="ECO:0000256" key="1">
    <source>
        <dbReference type="ARBA" id="ARBA00003294"/>
    </source>
</evidence>
<keyword evidence="5 12" id="KW-0963">Cytoplasm</keyword>
<evidence type="ECO:0000256" key="2">
    <source>
        <dbReference type="ARBA" id="ARBA00005120"/>
    </source>
</evidence>
<dbReference type="PANTHER" id="PTHR12128:SF66">
    <property type="entry name" value="4-HYDROXY-2-OXOGLUTARATE ALDOLASE, MITOCHONDRIAL"/>
    <property type="match status" value="1"/>
</dbReference>
<evidence type="ECO:0000256" key="6">
    <source>
        <dbReference type="ARBA" id="ARBA00022605"/>
    </source>
</evidence>
<feature type="binding site" evidence="12 15">
    <location>
        <position position="227"/>
    </location>
    <ligand>
        <name>pyruvate</name>
        <dbReference type="ChEBI" id="CHEBI:15361"/>
    </ligand>
</feature>
<keyword evidence="17" id="KW-1185">Reference proteome</keyword>
<keyword evidence="8 12" id="KW-0457">Lysine biosynthesis</keyword>
<evidence type="ECO:0000256" key="9">
    <source>
        <dbReference type="ARBA" id="ARBA00023239"/>
    </source>
</evidence>
<keyword evidence="10 12" id="KW-0704">Schiff base</keyword>
<dbReference type="HAMAP" id="MF_00418">
    <property type="entry name" value="DapA"/>
    <property type="match status" value="1"/>
</dbReference>
<dbReference type="GO" id="GO:0008840">
    <property type="term" value="F:4-hydroxy-tetrahydrodipicolinate synthase activity"/>
    <property type="evidence" value="ECO:0007669"/>
    <property type="project" value="UniProtKB-UniRule"/>
</dbReference>
<evidence type="ECO:0000256" key="10">
    <source>
        <dbReference type="ARBA" id="ARBA00023270"/>
    </source>
</evidence>
<dbReference type="InterPro" id="IPR005263">
    <property type="entry name" value="DapA"/>
</dbReference>
<gene>
    <name evidence="12" type="primary">dapA</name>
    <name evidence="16" type="ORF">AX018_101977</name>
</gene>
<evidence type="ECO:0000256" key="8">
    <source>
        <dbReference type="ARBA" id="ARBA00023154"/>
    </source>
</evidence>
<sequence length="324" mass="33572">MPLTSPVSLSVAAAPLPAPAPRRARGDFSGLWVPLVTPFAASGGAVDHATLAALVRRLRDQGIAGFVACGSTGEAAALEPGEQDAVLATVLDAADGLPVVMGLSGYHLGHALERVRQWNALPLAGLLVPAPHYIRPAQAGLLQWFHAIADASAVPLIVYDIPYRTGATLELGTLRTLAAHANIRAVKDCGGSTAKTQALIADGALQVLAGEDAQIFATMALGGAGAIAASAHWQPARLVECLRALEAGHLARARALWRALAPLVEAFFTEPNPAPLKALLSARGWMENTLRAPMAPASVALAQRLRDAAKAQAEALADLDTPRE</sequence>
<comment type="subunit">
    <text evidence="12">Homotetramer; dimer of dimers.</text>
</comment>
<dbReference type="SUPFAM" id="SSF51569">
    <property type="entry name" value="Aldolase"/>
    <property type="match status" value="1"/>
</dbReference>
<name>A0A328Z8Q1_9BURK</name>
<feature type="active site" description="Proton donor/acceptor" evidence="12 14">
    <location>
        <position position="159"/>
    </location>
</feature>
<dbReference type="PANTHER" id="PTHR12128">
    <property type="entry name" value="DIHYDRODIPICOLINATE SYNTHASE"/>
    <property type="match status" value="1"/>
</dbReference>
<feature type="site" description="Part of a proton relay during catalysis" evidence="12">
    <location>
        <position position="133"/>
    </location>
</feature>
<feature type="binding site" evidence="12 15">
    <location>
        <position position="72"/>
    </location>
    <ligand>
        <name>pyruvate</name>
        <dbReference type="ChEBI" id="CHEBI:15361"/>
    </ligand>
</feature>
<keyword evidence="7 12" id="KW-0220">Diaminopimelate biosynthesis</keyword>
<dbReference type="NCBIfam" id="TIGR00674">
    <property type="entry name" value="dapA"/>
    <property type="match status" value="1"/>
</dbReference>
<dbReference type="CDD" id="cd00950">
    <property type="entry name" value="DHDPS"/>
    <property type="match status" value="1"/>
</dbReference>
<evidence type="ECO:0000256" key="11">
    <source>
        <dbReference type="ARBA" id="ARBA00047836"/>
    </source>
</evidence>
<dbReference type="InterPro" id="IPR020625">
    <property type="entry name" value="Schiff_base-form_aldolases_AS"/>
</dbReference>
<dbReference type="EMBL" id="QLTA01000019">
    <property type="protein sequence ID" value="RAR81833.1"/>
    <property type="molecule type" value="Genomic_DNA"/>
</dbReference>
<dbReference type="GO" id="GO:0019877">
    <property type="term" value="P:diaminopimelate biosynthetic process"/>
    <property type="evidence" value="ECO:0007669"/>
    <property type="project" value="UniProtKB-UniRule"/>
</dbReference>
<dbReference type="InterPro" id="IPR002220">
    <property type="entry name" value="DapA-like"/>
</dbReference>
<dbReference type="Gene3D" id="3.20.20.70">
    <property type="entry name" value="Aldolase class I"/>
    <property type="match status" value="1"/>
</dbReference>
<comment type="similarity">
    <text evidence="3 12 13">Belongs to the DapA family.</text>
</comment>
<evidence type="ECO:0000256" key="12">
    <source>
        <dbReference type="HAMAP-Rule" id="MF_00418"/>
    </source>
</evidence>
<organism evidence="16 17">
    <name type="scientific">Paracidovorax anthurii</name>
    <dbReference type="NCBI Taxonomy" id="78229"/>
    <lineage>
        <taxon>Bacteria</taxon>
        <taxon>Pseudomonadati</taxon>
        <taxon>Pseudomonadota</taxon>
        <taxon>Betaproteobacteria</taxon>
        <taxon>Burkholderiales</taxon>
        <taxon>Comamonadaceae</taxon>
        <taxon>Paracidovorax</taxon>
    </lineage>
</organism>
<proteinExistence type="inferred from homology"/>
<evidence type="ECO:0000256" key="14">
    <source>
        <dbReference type="PIRSR" id="PIRSR001365-1"/>
    </source>
</evidence>
<dbReference type="PRINTS" id="PR00146">
    <property type="entry name" value="DHPICSNTHASE"/>
</dbReference>
<dbReference type="UniPathway" id="UPA00034">
    <property type="reaction ID" value="UER00017"/>
</dbReference>
<dbReference type="GO" id="GO:0009089">
    <property type="term" value="P:lysine biosynthetic process via diaminopimelate"/>
    <property type="evidence" value="ECO:0007669"/>
    <property type="project" value="UniProtKB-UniRule"/>
</dbReference>
<keyword evidence="9 12" id="KW-0456">Lyase</keyword>
<dbReference type="InterPro" id="IPR013785">
    <property type="entry name" value="Aldolase_TIM"/>
</dbReference>
<feature type="site" description="Part of a proton relay during catalysis" evidence="12">
    <location>
        <position position="71"/>
    </location>
</feature>
<feature type="active site" description="Schiff-base intermediate with substrate" evidence="12 14">
    <location>
        <position position="187"/>
    </location>
</feature>
<dbReference type="SMART" id="SM01130">
    <property type="entry name" value="DHDPS"/>
    <property type="match status" value="1"/>
</dbReference>
<evidence type="ECO:0000256" key="5">
    <source>
        <dbReference type="ARBA" id="ARBA00022490"/>
    </source>
</evidence>
<protein>
    <recommendedName>
        <fullName evidence="4 12">4-hydroxy-tetrahydrodipicolinate synthase</fullName>
        <shortName evidence="12">HTPA synthase</shortName>
        <ecNumber evidence="4 12">4.3.3.7</ecNumber>
    </recommendedName>
</protein>
<evidence type="ECO:0000256" key="3">
    <source>
        <dbReference type="ARBA" id="ARBA00007592"/>
    </source>
</evidence>
<comment type="caution">
    <text evidence="16">The sequence shown here is derived from an EMBL/GenBank/DDBJ whole genome shotgun (WGS) entry which is preliminary data.</text>
</comment>
<dbReference type="Proteomes" id="UP000248856">
    <property type="component" value="Unassembled WGS sequence"/>
</dbReference>
<reference evidence="16 17" key="1">
    <citation type="submission" date="2018-06" db="EMBL/GenBank/DDBJ databases">
        <title>Genomic Encyclopedia of Archaeal and Bacterial Type Strains, Phase II (KMG-II): from individual species to whole genera.</title>
        <authorList>
            <person name="Goeker M."/>
        </authorList>
    </citation>
    <scope>NUCLEOTIDE SEQUENCE [LARGE SCALE GENOMIC DNA]</scope>
    <source>
        <strain evidence="16 17">CFPB 3232</strain>
    </source>
</reference>
<accession>A0A328Z8Q1</accession>
<comment type="caution">
    <text evidence="12">Was originally thought to be a dihydrodipicolinate synthase (DHDPS), catalyzing the condensation of (S)-aspartate-beta-semialdehyde [(S)-ASA] and pyruvate to dihydrodipicolinate (DHDP). However, it was shown in E.coli that the product of the enzymatic reaction is not dihydrodipicolinate but in fact (4S)-4-hydroxy-2,3,4,5-tetrahydro-(2S)-dipicolinic acid (HTPA), and that the consecutive dehydration reaction leading to DHDP is not spontaneous but catalyzed by DapB.</text>
</comment>
<dbReference type="PROSITE" id="PS00666">
    <property type="entry name" value="DHDPS_2"/>
    <property type="match status" value="1"/>
</dbReference>
<dbReference type="EC" id="4.3.3.7" evidence="4 12"/>
<comment type="subcellular location">
    <subcellularLocation>
        <location evidence="12">Cytoplasm</location>
    </subcellularLocation>
</comment>
<dbReference type="OrthoDB" id="9782828at2"/>
<evidence type="ECO:0000313" key="16">
    <source>
        <dbReference type="EMBL" id="RAR81833.1"/>
    </source>
</evidence>
<dbReference type="Pfam" id="PF00701">
    <property type="entry name" value="DHDPS"/>
    <property type="match status" value="1"/>
</dbReference>
<keyword evidence="6 12" id="KW-0028">Amino-acid biosynthesis</keyword>
<evidence type="ECO:0000256" key="13">
    <source>
        <dbReference type="PIRNR" id="PIRNR001365"/>
    </source>
</evidence>